<dbReference type="AlphaFoldDB" id="A0A6M8HWX8"/>
<proteinExistence type="predicted"/>
<gene>
    <name evidence="1" type="ORF">HN018_17050</name>
</gene>
<evidence type="ECO:0000313" key="2">
    <source>
        <dbReference type="Proteomes" id="UP000500767"/>
    </source>
</evidence>
<sequence>MLPLLLGACATEQDRVVAKTDMLVAAGFIARPADTPARQAMLQKLPPHHFVMRAVNGNYVYLYSDPLVCGCLYVGSAQAYSTYKQQKFQQNLADQQQMTAQMYSDPGWNFGPWGGAWGPGFGGGFGPGFY</sequence>
<dbReference type="Proteomes" id="UP000500767">
    <property type="component" value="Chromosome"/>
</dbReference>
<dbReference type="EMBL" id="CP053708">
    <property type="protein sequence ID" value="QKE92746.1"/>
    <property type="molecule type" value="Genomic_DNA"/>
</dbReference>
<accession>A0A6M8HWX8</accession>
<dbReference type="KEGG" id="lck:HN018_17050"/>
<protein>
    <submittedName>
        <fullName evidence="1">Uncharacterized protein</fullName>
    </submittedName>
</protein>
<evidence type="ECO:0000313" key="1">
    <source>
        <dbReference type="EMBL" id="QKE92746.1"/>
    </source>
</evidence>
<organism evidence="1 2">
    <name type="scientific">Lichenicola cladoniae</name>
    <dbReference type="NCBI Taxonomy" id="1484109"/>
    <lineage>
        <taxon>Bacteria</taxon>
        <taxon>Pseudomonadati</taxon>
        <taxon>Pseudomonadota</taxon>
        <taxon>Alphaproteobacteria</taxon>
        <taxon>Acetobacterales</taxon>
        <taxon>Acetobacteraceae</taxon>
        <taxon>Lichenicola</taxon>
    </lineage>
</organism>
<keyword evidence="2" id="KW-1185">Reference proteome</keyword>
<reference evidence="1 2" key="1">
    <citation type="journal article" date="2014" name="World J. Microbiol. Biotechnol.">
        <title>Biodiversity and physiological characteristics of Antarctic and Arctic lichens-associated bacteria.</title>
        <authorList>
            <person name="Lee Y.M."/>
            <person name="Kim E.H."/>
            <person name="Lee H.K."/>
            <person name="Hong S.G."/>
        </authorList>
    </citation>
    <scope>NUCLEOTIDE SEQUENCE [LARGE SCALE GENOMIC DNA]</scope>
    <source>
        <strain evidence="1 2">PAMC 26569</strain>
    </source>
</reference>
<name>A0A6M8HWX8_9PROT</name>